<feature type="region of interest" description="Disordered" evidence="1">
    <location>
        <begin position="84"/>
        <end position="116"/>
    </location>
</feature>
<evidence type="ECO:0000313" key="2">
    <source>
        <dbReference type="EMBL" id="KAF2087737.1"/>
    </source>
</evidence>
<feature type="compositionally biased region" description="Basic and acidic residues" evidence="1">
    <location>
        <begin position="84"/>
        <end position="93"/>
    </location>
</feature>
<evidence type="ECO:0000313" key="3">
    <source>
        <dbReference type="Proteomes" id="UP000799776"/>
    </source>
</evidence>
<sequence>MAPEYADNTNEEIGRQTCDIPASHESYQVGLDAIEAPCRYHYANVDYLTQPGQELSLRNVWQNDVQSPKADFRYAEDVVNNERVHQYYDRPDSDAATTSAPEQRDNSVKLYHSPQSSCEPPLRRFLTMSPKDDPLRWHSNREMGRLPVEFGSMESVQMRQQAAETCERAARVKQLASSSLYVAVEPRVRNRSGATRREREGDMRTEMVS</sequence>
<keyword evidence="3" id="KW-1185">Reference proteome</keyword>
<accession>A0A9P4LX42</accession>
<organism evidence="2 3">
    <name type="scientific">Saccharata proteae CBS 121410</name>
    <dbReference type="NCBI Taxonomy" id="1314787"/>
    <lineage>
        <taxon>Eukaryota</taxon>
        <taxon>Fungi</taxon>
        <taxon>Dikarya</taxon>
        <taxon>Ascomycota</taxon>
        <taxon>Pezizomycotina</taxon>
        <taxon>Dothideomycetes</taxon>
        <taxon>Dothideomycetes incertae sedis</taxon>
        <taxon>Botryosphaeriales</taxon>
        <taxon>Saccharataceae</taxon>
        <taxon>Saccharata</taxon>
    </lineage>
</organism>
<feature type="compositionally biased region" description="Basic and acidic residues" evidence="1">
    <location>
        <begin position="195"/>
        <end position="209"/>
    </location>
</feature>
<feature type="region of interest" description="Disordered" evidence="1">
    <location>
        <begin position="189"/>
        <end position="209"/>
    </location>
</feature>
<protein>
    <submittedName>
        <fullName evidence="2">Uncharacterized protein</fullName>
    </submittedName>
</protein>
<comment type="caution">
    <text evidence="2">The sequence shown here is derived from an EMBL/GenBank/DDBJ whole genome shotgun (WGS) entry which is preliminary data.</text>
</comment>
<proteinExistence type="predicted"/>
<dbReference type="AlphaFoldDB" id="A0A9P4LX42"/>
<name>A0A9P4LX42_9PEZI</name>
<dbReference type="Proteomes" id="UP000799776">
    <property type="component" value="Unassembled WGS sequence"/>
</dbReference>
<gene>
    <name evidence="2" type="ORF">K490DRAFT_65576</name>
</gene>
<reference evidence="2" key="1">
    <citation type="journal article" date="2020" name="Stud. Mycol.">
        <title>101 Dothideomycetes genomes: a test case for predicting lifestyles and emergence of pathogens.</title>
        <authorList>
            <person name="Haridas S."/>
            <person name="Albert R."/>
            <person name="Binder M."/>
            <person name="Bloem J."/>
            <person name="Labutti K."/>
            <person name="Salamov A."/>
            <person name="Andreopoulos B."/>
            <person name="Baker S."/>
            <person name="Barry K."/>
            <person name="Bills G."/>
            <person name="Bluhm B."/>
            <person name="Cannon C."/>
            <person name="Castanera R."/>
            <person name="Culley D."/>
            <person name="Daum C."/>
            <person name="Ezra D."/>
            <person name="Gonzalez J."/>
            <person name="Henrissat B."/>
            <person name="Kuo A."/>
            <person name="Liang C."/>
            <person name="Lipzen A."/>
            <person name="Lutzoni F."/>
            <person name="Magnuson J."/>
            <person name="Mondo S."/>
            <person name="Nolan M."/>
            <person name="Ohm R."/>
            <person name="Pangilinan J."/>
            <person name="Park H.-J."/>
            <person name="Ramirez L."/>
            <person name="Alfaro M."/>
            <person name="Sun H."/>
            <person name="Tritt A."/>
            <person name="Yoshinaga Y."/>
            <person name="Zwiers L.-H."/>
            <person name="Turgeon B."/>
            <person name="Goodwin S."/>
            <person name="Spatafora J."/>
            <person name="Crous P."/>
            <person name="Grigoriev I."/>
        </authorList>
    </citation>
    <scope>NUCLEOTIDE SEQUENCE</scope>
    <source>
        <strain evidence="2">CBS 121410</strain>
    </source>
</reference>
<evidence type="ECO:0000256" key="1">
    <source>
        <dbReference type="SAM" id="MobiDB-lite"/>
    </source>
</evidence>
<dbReference type="EMBL" id="ML978719">
    <property type="protein sequence ID" value="KAF2087737.1"/>
    <property type="molecule type" value="Genomic_DNA"/>
</dbReference>